<sequence>MMTGIIGLSKDEQQGYSSALTKALAFLRTQDFRNMPEGKHPIEGERIFALLSRYTTRPQAECSPEAHRRFVDIQYVVEGEEFLGWCPMSPDLLEAAPYDEEADVIFYRALIPESSILLKAGSYAVLYPEDVHRPGVSVLDEYPAEVTKVVVKIDLELMKQ</sequence>
<dbReference type="PANTHER" id="PTHR34986:SF1">
    <property type="entry name" value="PROTEIN YIAL"/>
    <property type="match status" value="1"/>
</dbReference>
<comment type="caution">
    <text evidence="1">The sequence shown here is derived from an EMBL/GenBank/DDBJ whole genome shotgun (WGS) entry which is preliminary data.</text>
</comment>
<protein>
    <submittedName>
        <fullName evidence="1">YhcH/YjgK/YiaL family protein</fullName>
    </submittedName>
</protein>
<dbReference type="NCBIfam" id="TIGR00022">
    <property type="entry name" value="YhcH/YjgK/YiaL family protein"/>
    <property type="match status" value="1"/>
</dbReference>
<gene>
    <name evidence="1" type="ORF">QCO44_08455</name>
</gene>
<reference evidence="1 2" key="1">
    <citation type="submission" date="2023-04" db="EMBL/GenBank/DDBJ databases">
        <title>Genome Sequence of Selenomonas sputigena ATCC 33150.</title>
        <authorList>
            <person name="Miller D.P."/>
            <person name="Anvari S."/>
            <person name="Polson S.W."/>
            <person name="Macdonald M."/>
            <person name="Mcdowell J.V."/>
        </authorList>
    </citation>
    <scope>NUCLEOTIDE SEQUENCE [LARGE SCALE GENOMIC DNA]</scope>
    <source>
        <strain evidence="1 2">ATCC 33150</strain>
    </source>
</reference>
<dbReference type="InterPro" id="IPR004375">
    <property type="entry name" value="NanQ/TabA/YiaL"/>
</dbReference>
<evidence type="ECO:0000313" key="1">
    <source>
        <dbReference type="EMBL" id="MEX5285662.1"/>
    </source>
</evidence>
<dbReference type="RefSeq" id="WP_368847387.1">
    <property type="nucleotide sequence ID" value="NZ_CP194411.1"/>
</dbReference>
<dbReference type="SUPFAM" id="SSF51197">
    <property type="entry name" value="Clavaminate synthase-like"/>
    <property type="match status" value="1"/>
</dbReference>
<name>A0ABV3X630_9FIRM</name>
<dbReference type="EMBL" id="JARVLH010000005">
    <property type="protein sequence ID" value="MEX5285662.1"/>
    <property type="molecule type" value="Genomic_DNA"/>
</dbReference>
<keyword evidence="2" id="KW-1185">Reference proteome</keyword>
<proteinExistence type="predicted"/>
<dbReference type="PANTHER" id="PTHR34986">
    <property type="entry name" value="EVOLVED BETA-GALACTOSIDASE SUBUNIT BETA"/>
    <property type="match status" value="1"/>
</dbReference>
<evidence type="ECO:0000313" key="2">
    <source>
        <dbReference type="Proteomes" id="UP001559623"/>
    </source>
</evidence>
<organism evidence="1 2">
    <name type="scientific">Selenomonas sputigena</name>
    <dbReference type="NCBI Taxonomy" id="69823"/>
    <lineage>
        <taxon>Bacteria</taxon>
        <taxon>Bacillati</taxon>
        <taxon>Bacillota</taxon>
        <taxon>Negativicutes</taxon>
        <taxon>Selenomonadales</taxon>
        <taxon>Selenomonadaceae</taxon>
        <taxon>Selenomonas</taxon>
    </lineage>
</organism>
<dbReference type="Pfam" id="PF04074">
    <property type="entry name" value="DUF386"/>
    <property type="match status" value="1"/>
</dbReference>
<dbReference type="InterPro" id="IPR037012">
    <property type="entry name" value="NanQ/TabA/YiaL_sf"/>
</dbReference>
<dbReference type="Gene3D" id="2.60.120.370">
    <property type="entry name" value="YhcH/YjgK/YiaL"/>
    <property type="match status" value="1"/>
</dbReference>
<dbReference type="Proteomes" id="UP001559623">
    <property type="component" value="Unassembled WGS sequence"/>
</dbReference>
<accession>A0ABV3X630</accession>